<evidence type="ECO:0000313" key="6">
    <source>
        <dbReference type="Proteomes" id="UP000886595"/>
    </source>
</evidence>
<evidence type="ECO:0000313" key="5">
    <source>
        <dbReference type="EMBL" id="KAG2322625.1"/>
    </source>
</evidence>
<dbReference type="GO" id="GO:0016020">
    <property type="term" value="C:membrane"/>
    <property type="evidence" value="ECO:0007669"/>
    <property type="project" value="TreeGrafter"/>
</dbReference>
<dbReference type="Gene3D" id="1.10.3520.10">
    <property type="entry name" value="Glycolipid transfer protein"/>
    <property type="match status" value="1"/>
</dbReference>
<dbReference type="EMBL" id="JAAMPC010000003">
    <property type="protein sequence ID" value="KAG2322625.1"/>
    <property type="molecule type" value="Genomic_DNA"/>
</dbReference>
<gene>
    <name evidence="5" type="ORF">Bca52824_015838</name>
</gene>
<evidence type="ECO:0000256" key="1">
    <source>
        <dbReference type="ARBA" id="ARBA00007148"/>
    </source>
</evidence>
<proteinExistence type="inferred from homology"/>
<organism evidence="5 6">
    <name type="scientific">Brassica carinata</name>
    <name type="common">Ethiopian mustard</name>
    <name type="synonym">Abyssinian cabbage</name>
    <dbReference type="NCBI Taxonomy" id="52824"/>
    <lineage>
        <taxon>Eukaryota</taxon>
        <taxon>Viridiplantae</taxon>
        <taxon>Streptophyta</taxon>
        <taxon>Embryophyta</taxon>
        <taxon>Tracheophyta</taxon>
        <taxon>Spermatophyta</taxon>
        <taxon>Magnoliopsida</taxon>
        <taxon>eudicotyledons</taxon>
        <taxon>Gunneridae</taxon>
        <taxon>Pentapetalae</taxon>
        <taxon>rosids</taxon>
        <taxon>malvids</taxon>
        <taxon>Brassicales</taxon>
        <taxon>Brassicaceae</taxon>
        <taxon>Brassiceae</taxon>
        <taxon>Brassica</taxon>
    </lineage>
</organism>
<evidence type="ECO:0000256" key="2">
    <source>
        <dbReference type="ARBA" id="ARBA00022448"/>
    </source>
</evidence>
<sequence length="256" mass="29760">MIQQEEEVFKVFATVSAKLYNEEEDTRDKSNMEKDMIEDARFNTPLLVITEAFEDLADSLKPRRQKRSEIGQNGVVSNEGLRLDAFCSACTHVSVLFGCLGFAFKFAEMEYVSKVRDLEEASKTFDTLHNIIDLDVMNQTVKTQGSYSRNLRRVRLGLDLIRAIFEQFLMTNEYYSLKDAATKAYTQVCAPFHTWAVRTAVYAGMYTLPTRDQLLLRLNETDQSVEKNMRRYMEASRPIIEYIDKLYTDRNIKLDW</sequence>
<keyword evidence="2" id="KW-0813">Transport</keyword>
<dbReference type="OrthoDB" id="116883at2759"/>
<keyword evidence="3" id="KW-0445">Lipid transport</keyword>
<evidence type="ECO:0000259" key="4">
    <source>
        <dbReference type="Pfam" id="PF08718"/>
    </source>
</evidence>
<dbReference type="Proteomes" id="UP000886595">
    <property type="component" value="Unassembled WGS sequence"/>
</dbReference>
<name>A0A8X7W5B1_BRACI</name>
<dbReference type="SUPFAM" id="SSF110004">
    <property type="entry name" value="Glycolipid transfer protein, GLTP"/>
    <property type="match status" value="1"/>
</dbReference>
<protein>
    <recommendedName>
        <fullName evidence="4">Glycolipid transfer protein domain-containing protein</fullName>
    </recommendedName>
</protein>
<evidence type="ECO:0000256" key="3">
    <source>
        <dbReference type="ARBA" id="ARBA00023055"/>
    </source>
</evidence>
<dbReference type="PANTHER" id="PTHR10219:SF85">
    <property type="entry name" value="GLYCOLIPID TRANSFER PROTEIN DOMAIN-CONTAINING PROTEIN"/>
    <property type="match status" value="1"/>
</dbReference>
<dbReference type="PANTHER" id="PTHR10219">
    <property type="entry name" value="GLYCOLIPID TRANSFER PROTEIN-RELATED"/>
    <property type="match status" value="1"/>
</dbReference>
<dbReference type="GO" id="GO:1902388">
    <property type="term" value="F:ceramide 1-phosphate transfer activity"/>
    <property type="evidence" value="ECO:0007669"/>
    <property type="project" value="TreeGrafter"/>
</dbReference>
<dbReference type="InterPro" id="IPR036497">
    <property type="entry name" value="GLTP_sf"/>
</dbReference>
<dbReference type="GO" id="GO:1902387">
    <property type="term" value="F:ceramide 1-phosphate binding"/>
    <property type="evidence" value="ECO:0007669"/>
    <property type="project" value="TreeGrafter"/>
</dbReference>
<dbReference type="InterPro" id="IPR014830">
    <property type="entry name" value="Glycolipid_transfer_prot_dom"/>
</dbReference>
<comment type="caution">
    <text evidence="5">The sequence shown here is derived from an EMBL/GenBank/DDBJ whole genome shotgun (WGS) entry which is preliminary data.</text>
</comment>
<dbReference type="FunFam" id="1.10.3520.10:FF:000005">
    <property type="entry name" value="Accelerated cell death 11"/>
    <property type="match status" value="1"/>
</dbReference>
<keyword evidence="6" id="KW-1185">Reference proteome</keyword>
<dbReference type="GO" id="GO:0005829">
    <property type="term" value="C:cytosol"/>
    <property type="evidence" value="ECO:0007669"/>
    <property type="project" value="TreeGrafter"/>
</dbReference>
<dbReference type="Pfam" id="PF08718">
    <property type="entry name" value="GLTP"/>
    <property type="match status" value="1"/>
</dbReference>
<comment type="similarity">
    <text evidence="1">Belongs to the GLTP family.</text>
</comment>
<accession>A0A8X7W5B1</accession>
<feature type="domain" description="Glycolipid transfer protein" evidence="4">
    <location>
        <begin position="82"/>
        <end position="220"/>
    </location>
</feature>
<reference evidence="5 6" key="1">
    <citation type="submission" date="2020-02" db="EMBL/GenBank/DDBJ databases">
        <authorList>
            <person name="Ma Q."/>
            <person name="Huang Y."/>
            <person name="Song X."/>
            <person name="Pei D."/>
        </authorList>
    </citation>
    <scope>NUCLEOTIDE SEQUENCE [LARGE SCALE GENOMIC DNA]</scope>
    <source>
        <strain evidence="5">Sxm20200214</strain>
        <tissue evidence="5">Leaf</tissue>
    </source>
</reference>
<dbReference type="AlphaFoldDB" id="A0A8X7W5B1"/>